<evidence type="ECO:0000313" key="1">
    <source>
        <dbReference type="EMBL" id="CAJ1936910.1"/>
    </source>
</evidence>
<accession>A0AA86S769</accession>
<name>A0AA86S769_9FABA</name>
<sequence>MDDPKLIEEESILFIRGHGIYIKWRITTYLIAEQVHLHNGKAWTVEPSPLGVLNI</sequence>
<gene>
    <name evidence="1" type="ORF">AYBTSS11_LOCUS7724</name>
</gene>
<dbReference type="Proteomes" id="UP001189624">
    <property type="component" value="Chromosome 3"/>
</dbReference>
<protein>
    <submittedName>
        <fullName evidence="1">Uncharacterized protein</fullName>
    </submittedName>
</protein>
<dbReference type="EMBL" id="OY731400">
    <property type="protein sequence ID" value="CAJ1936910.1"/>
    <property type="molecule type" value="Genomic_DNA"/>
</dbReference>
<reference evidence="1" key="1">
    <citation type="submission" date="2023-10" db="EMBL/GenBank/DDBJ databases">
        <authorList>
            <person name="Domelevo Entfellner J.-B."/>
        </authorList>
    </citation>
    <scope>NUCLEOTIDE SEQUENCE</scope>
</reference>
<keyword evidence="2" id="KW-1185">Reference proteome</keyword>
<dbReference type="Gramene" id="rna-AYBTSS11_LOCUS7724">
    <property type="protein sequence ID" value="CAJ1936910.1"/>
    <property type="gene ID" value="gene-AYBTSS11_LOCUS7724"/>
</dbReference>
<dbReference type="AlphaFoldDB" id="A0AA86S769"/>
<organism evidence="1 2">
    <name type="scientific">Sphenostylis stenocarpa</name>
    <dbReference type="NCBI Taxonomy" id="92480"/>
    <lineage>
        <taxon>Eukaryota</taxon>
        <taxon>Viridiplantae</taxon>
        <taxon>Streptophyta</taxon>
        <taxon>Embryophyta</taxon>
        <taxon>Tracheophyta</taxon>
        <taxon>Spermatophyta</taxon>
        <taxon>Magnoliopsida</taxon>
        <taxon>eudicotyledons</taxon>
        <taxon>Gunneridae</taxon>
        <taxon>Pentapetalae</taxon>
        <taxon>rosids</taxon>
        <taxon>fabids</taxon>
        <taxon>Fabales</taxon>
        <taxon>Fabaceae</taxon>
        <taxon>Papilionoideae</taxon>
        <taxon>50 kb inversion clade</taxon>
        <taxon>NPAAA clade</taxon>
        <taxon>indigoferoid/millettioid clade</taxon>
        <taxon>Phaseoleae</taxon>
        <taxon>Sphenostylis</taxon>
    </lineage>
</organism>
<evidence type="ECO:0000313" key="2">
    <source>
        <dbReference type="Proteomes" id="UP001189624"/>
    </source>
</evidence>
<proteinExistence type="predicted"/>